<feature type="non-terminal residue" evidence="2">
    <location>
        <position position="1"/>
    </location>
</feature>
<dbReference type="PANTHER" id="PTHR10133">
    <property type="entry name" value="DNA POLYMERASE I"/>
    <property type="match status" value="1"/>
</dbReference>
<protein>
    <recommendedName>
        <fullName evidence="1">DNA-directed DNA polymerase family A palm domain-containing protein</fullName>
    </recommendedName>
</protein>
<name>A0ABS6S3D9_9BACT</name>
<dbReference type="SMART" id="SM00482">
    <property type="entry name" value="POLAc"/>
    <property type="match status" value="1"/>
</dbReference>
<dbReference type="InterPro" id="IPR001098">
    <property type="entry name" value="DNA-dir_DNA_pol_A_palm_dom"/>
</dbReference>
<evidence type="ECO:0000313" key="3">
    <source>
        <dbReference type="Proteomes" id="UP001196980"/>
    </source>
</evidence>
<feature type="domain" description="DNA-directed DNA polymerase family A palm" evidence="1">
    <location>
        <begin position="6"/>
        <end position="199"/>
    </location>
</feature>
<comment type="caution">
    <text evidence="2">The sequence shown here is derived from an EMBL/GenBank/DDBJ whole genome shotgun (WGS) entry which is preliminary data.</text>
</comment>
<accession>A0ABS6S3D9</accession>
<dbReference type="PANTHER" id="PTHR10133:SF62">
    <property type="entry name" value="DNA POLYMERASE THETA"/>
    <property type="match status" value="1"/>
</dbReference>
<keyword evidence="3" id="KW-1185">Reference proteome</keyword>
<evidence type="ECO:0000313" key="2">
    <source>
        <dbReference type="EMBL" id="MBV6343364.1"/>
    </source>
</evidence>
<evidence type="ECO:0000259" key="1">
    <source>
        <dbReference type="SMART" id="SM00482"/>
    </source>
</evidence>
<sequence>QNVPDEMRMIYEPDPGYILLSADYSQIELWVGALLAGGGQMLKDLQDGIDVHYIACQVCFPNIPLLHGTRKKDFTHAQGNIAKAIVFGTFYGRGAHSIAREFGVTVAEAQRWQTRVLNKYPELHDYQNKCKEAFAKVGFLETPFGRIRHLQTITQGFNFPVQSTASDITLGSIVMGDQAGIEILASVHDSIIFQVQEKEWIEKTRQMAVIMEREVPELENTRFKVTYDKGPNWYEMEDVTDVIKRTGSRSGNPAKGGMAA</sequence>
<dbReference type="Pfam" id="PF00476">
    <property type="entry name" value="DNA_pol_A"/>
    <property type="match status" value="1"/>
</dbReference>
<dbReference type="Proteomes" id="UP001196980">
    <property type="component" value="Unassembled WGS sequence"/>
</dbReference>
<dbReference type="RefSeq" id="WP_218253978.1">
    <property type="nucleotide sequence ID" value="NZ_JABXWD010000554.1"/>
</dbReference>
<gene>
    <name evidence="2" type="ORF">HWQ67_17440</name>
</gene>
<dbReference type="InterPro" id="IPR002298">
    <property type="entry name" value="DNA_polymerase_A"/>
</dbReference>
<reference evidence="2 3" key="1">
    <citation type="journal article" date="2020" name="J Geophys Res Biogeosci">
        <title>Magnetotaxis as an Adaptation to Enable Bacterial Shuttling of Microbial Sulfur and Sulfur Cycling Across Aquatic Oxic#Anoxic Interfaces.</title>
        <authorList>
            <person name="Li J."/>
            <person name="Liu P."/>
            <person name="Wang J."/>
            <person name="Roberts A.P."/>
            <person name="Pan Y."/>
        </authorList>
    </citation>
    <scope>NUCLEOTIDE SEQUENCE [LARGE SCALE GENOMIC DNA]</scope>
    <source>
        <strain evidence="2 3">MYR-1_YQ</strain>
    </source>
</reference>
<proteinExistence type="predicted"/>
<dbReference type="EMBL" id="JABXWD010000554">
    <property type="protein sequence ID" value="MBV6343364.1"/>
    <property type="molecule type" value="Genomic_DNA"/>
</dbReference>
<organism evidence="2 3">
    <name type="scientific">Candidatus Magnetobacterium casense</name>
    <dbReference type="NCBI Taxonomy" id="1455061"/>
    <lineage>
        <taxon>Bacteria</taxon>
        <taxon>Pseudomonadati</taxon>
        <taxon>Nitrospirota</taxon>
        <taxon>Thermodesulfovibrionia</taxon>
        <taxon>Thermodesulfovibrionales</taxon>
        <taxon>Candidatus Magnetobacteriaceae</taxon>
        <taxon>Candidatus Magnetobacterium</taxon>
    </lineage>
</organism>